<sequence>MNDREGNVRISFRPSIIMSLSFYQEVTCHVCFPCMKIRNLVAKSGLSSLCRNTNCASLCGHLEKGVVFLECLHNNLSLVDMIVKTHTVGNNSSPEVSKVELCNIQQRQGVTVCQTDPRTPTPLGVDTRMTRSE</sequence>
<protein>
    <submittedName>
        <fullName evidence="1">Uncharacterized protein</fullName>
    </submittedName>
</protein>
<dbReference type="AlphaFoldDB" id="A0A7R9H0U8"/>
<evidence type="ECO:0000313" key="1">
    <source>
        <dbReference type="EMBL" id="CAD7404685.1"/>
    </source>
</evidence>
<accession>A0A7R9H0U8</accession>
<name>A0A7R9H0U8_TIMPO</name>
<gene>
    <name evidence="1" type="ORF">TPSB3V08_LOCUS4612</name>
</gene>
<reference evidence="1" key="1">
    <citation type="submission" date="2020-11" db="EMBL/GenBank/DDBJ databases">
        <authorList>
            <person name="Tran Van P."/>
        </authorList>
    </citation>
    <scope>NUCLEOTIDE SEQUENCE</scope>
</reference>
<proteinExistence type="predicted"/>
<dbReference type="EMBL" id="OD002252">
    <property type="protein sequence ID" value="CAD7404685.1"/>
    <property type="molecule type" value="Genomic_DNA"/>
</dbReference>
<organism evidence="1">
    <name type="scientific">Timema poppense</name>
    <name type="common">Walking stick</name>
    <dbReference type="NCBI Taxonomy" id="170557"/>
    <lineage>
        <taxon>Eukaryota</taxon>
        <taxon>Metazoa</taxon>
        <taxon>Ecdysozoa</taxon>
        <taxon>Arthropoda</taxon>
        <taxon>Hexapoda</taxon>
        <taxon>Insecta</taxon>
        <taxon>Pterygota</taxon>
        <taxon>Neoptera</taxon>
        <taxon>Polyneoptera</taxon>
        <taxon>Phasmatodea</taxon>
        <taxon>Timematodea</taxon>
        <taxon>Timematoidea</taxon>
        <taxon>Timematidae</taxon>
        <taxon>Timema</taxon>
    </lineage>
</organism>